<dbReference type="EMBL" id="MPDP01000077">
    <property type="protein sequence ID" value="KAK1484618.1"/>
    <property type="molecule type" value="Genomic_DNA"/>
</dbReference>
<comment type="caution">
    <text evidence="1">The sequence shown here is derived from an EMBL/GenBank/DDBJ whole genome shotgun (WGS) entry which is preliminary data.</text>
</comment>
<reference evidence="1" key="1">
    <citation type="submission" date="2016-11" db="EMBL/GenBank/DDBJ databases">
        <title>The genome sequence of Colletotrichum cuscutae.</title>
        <authorList>
            <person name="Baroncelli R."/>
        </authorList>
    </citation>
    <scope>NUCLEOTIDE SEQUENCE</scope>
    <source>
        <strain evidence="1">IMI 304802</strain>
    </source>
</reference>
<protein>
    <submittedName>
        <fullName evidence="1">Uncharacterized protein</fullName>
    </submittedName>
</protein>
<proteinExistence type="predicted"/>
<accession>A0AAI9VDS9</accession>
<dbReference type="Proteomes" id="UP001239213">
    <property type="component" value="Unassembled WGS sequence"/>
</dbReference>
<name>A0AAI9VDS9_9PEZI</name>
<dbReference type="AlphaFoldDB" id="A0AAI9VDS9"/>
<gene>
    <name evidence="1" type="ORF">CCUS01_15526</name>
</gene>
<evidence type="ECO:0000313" key="1">
    <source>
        <dbReference type="EMBL" id="KAK1484618.1"/>
    </source>
</evidence>
<organism evidence="1 2">
    <name type="scientific">Colletotrichum cuscutae</name>
    <dbReference type="NCBI Taxonomy" id="1209917"/>
    <lineage>
        <taxon>Eukaryota</taxon>
        <taxon>Fungi</taxon>
        <taxon>Dikarya</taxon>
        <taxon>Ascomycota</taxon>
        <taxon>Pezizomycotina</taxon>
        <taxon>Sordariomycetes</taxon>
        <taxon>Hypocreomycetidae</taxon>
        <taxon>Glomerellales</taxon>
        <taxon>Glomerellaceae</taxon>
        <taxon>Colletotrichum</taxon>
        <taxon>Colletotrichum acutatum species complex</taxon>
    </lineage>
</organism>
<keyword evidence="2" id="KW-1185">Reference proteome</keyword>
<sequence>MSRYDDDIEPTYTSKSTLKVGTISTRLLISLSSLGLELS</sequence>
<evidence type="ECO:0000313" key="2">
    <source>
        <dbReference type="Proteomes" id="UP001239213"/>
    </source>
</evidence>